<reference evidence="2" key="1">
    <citation type="submission" date="2011-05" db="EMBL/GenBank/DDBJ databases">
        <authorList>
            <person name="Richards S.R."/>
            <person name="Qu J."/>
            <person name="Jiang H."/>
            <person name="Jhangiani S.N."/>
            <person name="Agravi P."/>
            <person name="Goodspeed R."/>
            <person name="Gross S."/>
            <person name="Mandapat C."/>
            <person name="Jackson L."/>
            <person name="Mathew T."/>
            <person name="Pu L."/>
            <person name="Thornton R."/>
            <person name="Saada N."/>
            <person name="Wilczek-Boney K.B."/>
            <person name="Lee S."/>
            <person name="Kovar C."/>
            <person name="Wu Y."/>
            <person name="Scherer S.E."/>
            <person name="Worley K.C."/>
            <person name="Muzny D.M."/>
            <person name="Gibbs R."/>
        </authorList>
    </citation>
    <scope>NUCLEOTIDE SEQUENCE</scope>
    <source>
        <strain evidence="2">Brora</strain>
    </source>
</reference>
<dbReference type="HOGENOM" id="CLU_2743252_0_0_1"/>
<accession>T1JED6</accession>
<dbReference type="Proteomes" id="UP000014500">
    <property type="component" value="Unassembled WGS sequence"/>
</dbReference>
<organism evidence="1 2">
    <name type="scientific">Strigamia maritima</name>
    <name type="common">European centipede</name>
    <name type="synonym">Geophilus maritimus</name>
    <dbReference type="NCBI Taxonomy" id="126957"/>
    <lineage>
        <taxon>Eukaryota</taxon>
        <taxon>Metazoa</taxon>
        <taxon>Ecdysozoa</taxon>
        <taxon>Arthropoda</taxon>
        <taxon>Myriapoda</taxon>
        <taxon>Chilopoda</taxon>
        <taxon>Pleurostigmophora</taxon>
        <taxon>Geophilomorpha</taxon>
        <taxon>Linotaeniidae</taxon>
        <taxon>Strigamia</taxon>
    </lineage>
</organism>
<evidence type="ECO:0000313" key="2">
    <source>
        <dbReference type="Proteomes" id="UP000014500"/>
    </source>
</evidence>
<dbReference type="AlphaFoldDB" id="T1JED6"/>
<sequence length="71" mass="8222">MPKTTNSDLMRLLKSEGSNPSSMRQTQDTFLRINLHYFHDDCAAKKPLFGLKRAARHRQAVAVMGFYYFIV</sequence>
<protein>
    <submittedName>
        <fullName evidence="1">Uncharacterized protein</fullName>
    </submittedName>
</protein>
<dbReference type="EMBL" id="JH432116">
    <property type="status" value="NOT_ANNOTATED_CDS"/>
    <property type="molecule type" value="Genomic_DNA"/>
</dbReference>
<name>T1JED6_STRMM</name>
<reference evidence="1" key="2">
    <citation type="submission" date="2015-02" db="UniProtKB">
        <authorList>
            <consortium name="EnsemblMetazoa"/>
        </authorList>
    </citation>
    <scope>IDENTIFICATION</scope>
</reference>
<evidence type="ECO:0000313" key="1">
    <source>
        <dbReference type="EnsemblMetazoa" id="SMAR012181-PA"/>
    </source>
</evidence>
<proteinExistence type="predicted"/>
<dbReference type="EnsemblMetazoa" id="SMAR012181-RA">
    <property type="protein sequence ID" value="SMAR012181-PA"/>
    <property type="gene ID" value="SMAR012181"/>
</dbReference>
<keyword evidence="2" id="KW-1185">Reference proteome</keyword>